<feature type="domain" description="Protein kinase" evidence="12">
    <location>
        <begin position="110"/>
        <end position="373"/>
    </location>
</feature>
<protein>
    <recommendedName>
        <fullName evidence="2">non-specific serine/threonine protein kinase</fullName>
        <ecNumber evidence="2">2.7.11.1</ecNumber>
    </recommendedName>
</protein>
<dbReference type="PANTHER" id="PTHR24356:SF163">
    <property type="entry name" value="3-PHOSPHOINOSITIDE-DEPENDENT PROTEIN KINASE 1-RELATED"/>
    <property type="match status" value="1"/>
</dbReference>
<evidence type="ECO:0000256" key="8">
    <source>
        <dbReference type="ARBA" id="ARBA00047899"/>
    </source>
</evidence>
<proteinExistence type="inferred from homology"/>
<dbReference type="InterPro" id="IPR011009">
    <property type="entry name" value="Kinase-like_dom_sf"/>
</dbReference>
<dbReference type="FunFam" id="1.10.510.10:FF:000833">
    <property type="entry name" value="AGC family protein kinase"/>
    <property type="match status" value="1"/>
</dbReference>
<feature type="compositionally biased region" description="Low complexity" evidence="11">
    <location>
        <begin position="24"/>
        <end position="35"/>
    </location>
</feature>
<dbReference type="InParanoid" id="A0A067NIU5"/>
<dbReference type="PROSITE" id="PS00107">
    <property type="entry name" value="PROTEIN_KINASE_ATP"/>
    <property type="match status" value="1"/>
</dbReference>
<comment type="catalytic activity">
    <reaction evidence="9">
        <text>L-seryl-[protein] + ATP = O-phospho-L-seryl-[protein] + ADP + H(+)</text>
        <dbReference type="Rhea" id="RHEA:17989"/>
        <dbReference type="Rhea" id="RHEA-COMP:9863"/>
        <dbReference type="Rhea" id="RHEA-COMP:11604"/>
        <dbReference type="ChEBI" id="CHEBI:15378"/>
        <dbReference type="ChEBI" id="CHEBI:29999"/>
        <dbReference type="ChEBI" id="CHEBI:30616"/>
        <dbReference type="ChEBI" id="CHEBI:83421"/>
        <dbReference type="ChEBI" id="CHEBI:456216"/>
        <dbReference type="EC" id="2.7.11.1"/>
    </reaction>
</comment>
<evidence type="ECO:0000256" key="6">
    <source>
        <dbReference type="ARBA" id="ARBA00022777"/>
    </source>
</evidence>
<dbReference type="STRING" id="1137138.A0A067NIU5"/>
<dbReference type="SUPFAM" id="SSF56112">
    <property type="entry name" value="Protein kinase-like (PK-like)"/>
    <property type="match status" value="1"/>
</dbReference>
<keyword evidence="7 10" id="KW-0067">ATP-binding</keyword>
<dbReference type="GO" id="GO:0005524">
    <property type="term" value="F:ATP binding"/>
    <property type="evidence" value="ECO:0007669"/>
    <property type="project" value="UniProtKB-UniRule"/>
</dbReference>
<keyword evidence="3" id="KW-0723">Serine/threonine-protein kinase</keyword>
<dbReference type="CDD" id="cd00821">
    <property type="entry name" value="PH"/>
    <property type="match status" value="1"/>
</dbReference>
<dbReference type="EMBL" id="KL198008">
    <property type="protein sequence ID" value="KDQ27933.1"/>
    <property type="molecule type" value="Genomic_DNA"/>
</dbReference>
<reference evidence="14" key="1">
    <citation type="journal article" date="2014" name="Proc. Natl. Acad. Sci. U.S.A.">
        <title>Extensive sampling of basidiomycete genomes demonstrates inadequacy of the white-rot/brown-rot paradigm for wood decay fungi.</title>
        <authorList>
            <person name="Riley R."/>
            <person name="Salamov A.A."/>
            <person name="Brown D.W."/>
            <person name="Nagy L.G."/>
            <person name="Floudas D."/>
            <person name="Held B.W."/>
            <person name="Levasseur A."/>
            <person name="Lombard V."/>
            <person name="Morin E."/>
            <person name="Otillar R."/>
            <person name="Lindquist E.A."/>
            <person name="Sun H."/>
            <person name="LaButti K.M."/>
            <person name="Schmutz J."/>
            <person name="Jabbour D."/>
            <person name="Luo H."/>
            <person name="Baker S.E."/>
            <person name="Pisabarro A.G."/>
            <person name="Walton J.D."/>
            <person name="Blanchette R.A."/>
            <person name="Henrissat B."/>
            <person name="Martin F."/>
            <person name="Cullen D."/>
            <person name="Hibbett D.S."/>
            <person name="Grigoriev I.V."/>
        </authorList>
    </citation>
    <scope>NUCLEOTIDE SEQUENCE [LARGE SCALE GENOMIC DNA]</scope>
    <source>
        <strain evidence="14">PC15</strain>
    </source>
</reference>
<dbReference type="OrthoDB" id="347657at2759"/>
<evidence type="ECO:0000256" key="10">
    <source>
        <dbReference type="PROSITE-ProRule" id="PRU10141"/>
    </source>
</evidence>
<dbReference type="GO" id="GO:0035556">
    <property type="term" value="P:intracellular signal transduction"/>
    <property type="evidence" value="ECO:0007669"/>
    <property type="project" value="TreeGrafter"/>
</dbReference>
<dbReference type="CDD" id="cd05581">
    <property type="entry name" value="STKc_PDK1"/>
    <property type="match status" value="1"/>
</dbReference>
<organism evidence="13 14">
    <name type="scientific">Pleurotus ostreatus (strain PC15)</name>
    <name type="common">Oyster mushroom</name>
    <dbReference type="NCBI Taxonomy" id="1137138"/>
    <lineage>
        <taxon>Eukaryota</taxon>
        <taxon>Fungi</taxon>
        <taxon>Dikarya</taxon>
        <taxon>Basidiomycota</taxon>
        <taxon>Agaricomycotina</taxon>
        <taxon>Agaricomycetes</taxon>
        <taxon>Agaricomycetidae</taxon>
        <taxon>Agaricales</taxon>
        <taxon>Pleurotineae</taxon>
        <taxon>Pleurotaceae</taxon>
        <taxon>Pleurotus</taxon>
    </lineage>
</organism>
<evidence type="ECO:0000256" key="4">
    <source>
        <dbReference type="ARBA" id="ARBA00022679"/>
    </source>
</evidence>
<dbReference type="InterPro" id="IPR017441">
    <property type="entry name" value="Protein_kinase_ATP_BS"/>
</dbReference>
<dbReference type="Proteomes" id="UP000027073">
    <property type="component" value="Unassembled WGS sequence"/>
</dbReference>
<evidence type="ECO:0000313" key="13">
    <source>
        <dbReference type="EMBL" id="KDQ27933.1"/>
    </source>
</evidence>
<dbReference type="InterPro" id="IPR039046">
    <property type="entry name" value="PDPK1"/>
</dbReference>
<accession>A0A067NIU5</accession>
<dbReference type="Gene3D" id="1.10.510.10">
    <property type="entry name" value="Transferase(Phosphotransferase) domain 1"/>
    <property type="match status" value="1"/>
</dbReference>
<feature type="region of interest" description="Disordered" evidence="11">
    <location>
        <begin position="23"/>
        <end position="76"/>
    </location>
</feature>
<dbReference type="PROSITE" id="PS00108">
    <property type="entry name" value="PROTEIN_KINASE_ST"/>
    <property type="match status" value="1"/>
</dbReference>
<name>A0A067NIU5_PLEO1</name>
<comment type="catalytic activity">
    <reaction evidence="8">
        <text>L-threonyl-[protein] + ATP = O-phospho-L-threonyl-[protein] + ADP + H(+)</text>
        <dbReference type="Rhea" id="RHEA:46608"/>
        <dbReference type="Rhea" id="RHEA-COMP:11060"/>
        <dbReference type="Rhea" id="RHEA-COMP:11605"/>
        <dbReference type="ChEBI" id="CHEBI:15378"/>
        <dbReference type="ChEBI" id="CHEBI:30013"/>
        <dbReference type="ChEBI" id="CHEBI:30616"/>
        <dbReference type="ChEBI" id="CHEBI:61977"/>
        <dbReference type="ChEBI" id="CHEBI:456216"/>
        <dbReference type="EC" id="2.7.11.1"/>
    </reaction>
</comment>
<keyword evidence="6" id="KW-0418">Kinase</keyword>
<comment type="similarity">
    <text evidence="1">Belongs to the protein kinase superfamily. AGC Ser/Thr protein kinase family. PDPK1 subfamily.</text>
</comment>
<dbReference type="Gene3D" id="2.30.29.30">
    <property type="entry name" value="Pleckstrin-homology domain (PH domain)/Phosphotyrosine-binding domain (PTB)"/>
    <property type="match status" value="1"/>
</dbReference>
<dbReference type="Pfam" id="PF00069">
    <property type="entry name" value="Pkinase"/>
    <property type="match status" value="1"/>
</dbReference>
<keyword evidence="4" id="KW-0808">Transferase</keyword>
<dbReference type="AlphaFoldDB" id="A0A067NIU5"/>
<dbReference type="InterPro" id="IPR011993">
    <property type="entry name" value="PH-like_dom_sf"/>
</dbReference>
<dbReference type="VEuPathDB" id="FungiDB:PLEOSDRAFT_1112776"/>
<dbReference type="GO" id="GO:0004674">
    <property type="term" value="F:protein serine/threonine kinase activity"/>
    <property type="evidence" value="ECO:0007669"/>
    <property type="project" value="UniProtKB-KW"/>
</dbReference>
<feature type="region of interest" description="Disordered" evidence="11">
    <location>
        <begin position="498"/>
        <end position="520"/>
    </location>
</feature>
<evidence type="ECO:0000259" key="12">
    <source>
        <dbReference type="PROSITE" id="PS50011"/>
    </source>
</evidence>
<dbReference type="Gene3D" id="3.30.200.20">
    <property type="entry name" value="Phosphorylase Kinase, domain 1"/>
    <property type="match status" value="1"/>
</dbReference>
<dbReference type="PANTHER" id="PTHR24356">
    <property type="entry name" value="SERINE/THREONINE-PROTEIN KINASE"/>
    <property type="match status" value="1"/>
</dbReference>
<feature type="compositionally biased region" description="Low complexity" evidence="11">
    <location>
        <begin position="47"/>
        <end position="68"/>
    </location>
</feature>
<feature type="region of interest" description="Disordered" evidence="11">
    <location>
        <begin position="533"/>
        <end position="563"/>
    </location>
</feature>
<dbReference type="InterPro" id="IPR000719">
    <property type="entry name" value="Prot_kinase_dom"/>
</dbReference>
<sequence>MPKLEPSPELTFPPTLADLSRNASVISTSSSDSGSPHIVTTPKARPLRTFTSPRSRSPRSPSGVRASSKPPAYLNKEFGLMDDPAEVEAATARARSGSRKPQGLPSVRDFAFAATLGEGSYSEVKRATYLRTGQEFAVKVLDKAFLKRKGKMSTALDEKNALVRLSSGHPGIVRLHHAFHDQYQLYFVIDLVPNGEMQTLLSRIGSLSMTCARYYSAQIVDALAFMHAKNVVHRDLKPENLLLDENFRIKICDFGTAKILEPGAEPDQTFVGTAQYVSPEMIQKNETSFSVDFWALGCIIYQMIAGRFAFQGLSAYITMEKIKKVEYAFPEGFDEEAKDLVQKLLVREPTERLGAGAPGTPYDMHALRSHPFFSVIEWETLWNGSVPRLQPGMLQKDHPLAKGSDRNWEDIISTWDDMTNGDDDDEINWASDADRHGPLFSRQNGFGQPNGYNTVPIPVVDVGPMGEIADYSDARAENVAGVLPLEHESVREEVAEARLGQSAGQDGDSPPGTPSTASDGATEERLGLAMNSLGLYSKPPSSIPPEQADDERGRSTLPTPLEFNDPIKSTDILPLLQEEERILFRSLVESRSLRRRASKLIARSVTAFKPKTRHLVLTTKRLLCIKQRRKHGDTLHVKYELSLKPSEKSKERGKDIRGYVMSVASKGGREFVVLTSMKSQSFAAEDATTAQLWIEKIEQVVEMYKSNLPSQART</sequence>
<gene>
    <name evidence="13" type="ORF">PLEOSDRAFT_1112776</name>
</gene>
<evidence type="ECO:0000256" key="3">
    <source>
        <dbReference type="ARBA" id="ARBA00022527"/>
    </source>
</evidence>
<evidence type="ECO:0000256" key="11">
    <source>
        <dbReference type="SAM" id="MobiDB-lite"/>
    </source>
</evidence>
<evidence type="ECO:0000256" key="7">
    <source>
        <dbReference type="ARBA" id="ARBA00022840"/>
    </source>
</evidence>
<dbReference type="InterPro" id="IPR008271">
    <property type="entry name" value="Ser/Thr_kinase_AS"/>
</dbReference>
<evidence type="ECO:0000256" key="9">
    <source>
        <dbReference type="ARBA" id="ARBA00048679"/>
    </source>
</evidence>
<keyword evidence="5 10" id="KW-0547">Nucleotide-binding</keyword>
<evidence type="ECO:0000256" key="1">
    <source>
        <dbReference type="ARBA" id="ARBA00010006"/>
    </source>
</evidence>
<dbReference type="PROSITE" id="PS50011">
    <property type="entry name" value="PROTEIN_KINASE_DOM"/>
    <property type="match status" value="1"/>
</dbReference>
<dbReference type="EC" id="2.7.11.1" evidence="2"/>
<dbReference type="SMART" id="SM00220">
    <property type="entry name" value="S_TKc"/>
    <property type="match status" value="1"/>
</dbReference>
<evidence type="ECO:0000256" key="5">
    <source>
        <dbReference type="ARBA" id="ARBA00022741"/>
    </source>
</evidence>
<feature type="binding site" evidence="10">
    <location>
        <position position="139"/>
    </location>
    <ligand>
        <name>ATP</name>
        <dbReference type="ChEBI" id="CHEBI:30616"/>
    </ligand>
</feature>
<dbReference type="InterPro" id="IPR050236">
    <property type="entry name" value="Ser_Thr_kinase_AGC"/>
</dbReference>
<evidence type="ECO:0000256" key="2">
    <source>
        <dbReference type="ARBA" id="ARBA00012513"/>
    </source>
</evidence>
<evidence type="ECO:0000313" key="14">
    <source>
        <dbReference type="Proteomes" id="UP000027073"/>
    </source>
</evidence>
<dbReference type="HOGENOM" id="CLU_000288_63_17_1"/>
<dbReference type="FunCoup" id="A0A067NIU5">
    <property type="interactions" value="348"/>
</dbReference>
<dbReference type="SUPFAM" id="SSF50729">
    <property type="entry name" value="PH domain-like"/>
    <property type="match status" value="1"/>
</dbReference>